<keyword evidence="2 5" id="KW-0808">Transferase</keyword>
<dbReference type="GO" id="GO:0004337">
    <property type="term" value="F:(2E,6E)-farnesyl diphosphate synthase activity"/>
    <property type="evidence" value="ECO:0007669"/>
    <property type="project" value="TreeGrafter"/>
</dbReference>
<evidence type="ECO:0000313" key="6">
    <source>
        <dbReference type="EMBL" id="ODM17230.1"/>
    </source>
</evidence>
<dbReference type="InterPro" id="IPR039702">
    <property type="entry name" value="FPS1-like"/>
</dbReference>
<evidence type="ECO:0000256" key="3">
    <source>
        <dbReference type="ARBA" id="ARBA00022723"/>
    </source>
</evidence>
<dbReference type="InterPro" id="IPR008949">
    <property type="entry name" value="Isoprenoid_synthase_dom_sf"/>
</dbReference>
<evidence type="ECO:0000256" key="4">
    <source>
        <dbReference type="ARBA" id="ARBA00022842"/>
    </source>
</evidence>
<evidence type="ECO:0000256" key="2">
    <source>
        <dbReference type="ARBA" id="ARBA00022679"/>
    </source>
</evidence>
<organism evidence="6 7">
    <name type="scientific">Aspergillus cristatus</name>
    <name type="common">Chinese Fuzhuan brick tea-fermentation fungus</name>
    <name type="synonym">Eurotium cristatum</name>
    <dbReference type="NCBI Taxonomy" id="573508"/>
    <lineage>
        <taxon>Eukaryota</taxon>
        <taxon>Fungi</taxon>
        <taxon>Dikarya</taxon>
        <taxon>Ascomycota</taxon>
        <taxon>Pezizomycotina</taxon>
        <taxon>Eurotiomycetes</taxon>
        <taxon>Eurotiomycetidae</taxon>
        <taxon>Eurotiales</taxon>
        <taxon>Aspergillaceae</taxon>
        <taxon>Aspergillus</taxon>
        <taxon>Aspergillus subgen. Aspergillus</taxon>
    </lineage>
</organism>
<evidence type="ECO:0000256" key="1">
    <source>
        <dbReference type="ARBA" id="ARBA00001946"/>
    </source>
</evidence>
<dbReference type="SFLD" id="SFLDS00005">
    <property type="entry name" value="Isoprenoid_Synthase_Type_I"/>
    <property type="match status" value="1"/>
</dbReference>
<dbReference type="GO" id="GO:0004161">
    <property type="term" value="F:dimethylallyltranstransferase activity"/>
    <property type="evidence" value="ECO:0007669"/>
    <property type="project" value="TreeGrafter"/>
</dbReference>
<dbReference type="EMBL" id="JXNT01000009">
    <property type="protein sequence ID" value="ODM17230.1"/>
    <property type="molecule type" value="Genomic_DNA"/>
</dbReference>
<dbReference type="Gene3D" id="1.10.600.10">
    <property type="entry name" value="Farnesyl Diphosphate Synthase"/>
    <property type="match status" value="1"/>
</dbReference>
<evidence type="ECO:0008006" key="8">
    <source>
        <dbReference type="Google" id="ProtNLM"/>
    </source>
</evidence>
<sequence length="346" mass="39556">MAYLDRVRFESVYPILVQDMLEHAKGYNTPNEGIEWLRKNLEYNVLGGKCLRGMAVINTYAHVLGRELTKDEYEQAAKLGWLIELLQASLLVADDIEDGDEYRRDRPSWHMVPDVGMIAINDACLLKCTLYVLLRQYFGHLPYYANLVELFHETTVQTELGQMLDLISARRDKVDLSKFTVAKCERIAESKTAFYTVYAPILLGLYLGGAATPETIEQTRKIAIPLGRDYQYHDDYLDCFGTLHSFGKEIGRDIKDGKCTWPITQALVRASPAQWAILQDNYGRDNPIKVKKVLNVLSDLQIPQIYQEYAKTAHATVQEEIMQIGSMGLNRGIFDDLVAVMYERQR</sequence>
<dbReference type="GO" id="GO:0005737">
    <property type="term" value="C:cytoplasm"/>
    <property type="evidence" value="ECO:0007669"/>
    <property type="project" value="TreeGrafter"/>
</dbReference>
<dbReference type="InterPro" id="IPR000092">
    <property type="entry name" value="Polyprenyl_synt"/>
</dbReference>
<dbReference type="GO" id="GO:0046165">
    <property type="term" value="P:alcohol biosynthetic process"/>
    <property type="evidence" value="ECO:0007669"/>
    <property type="project" value="UniProtKB-ARBA"/>
</dbReference>
<keyword evidence="4" id="KW-0460">Magnesium</keyword>
<dbReference type="SUPFAM" id="SSF48576">
    <property type="entry name" value="Terpenoid synthases"/>
    <property type="match status" value="1"/>
</dbReference>
<dbReference type="Pfam" id="PF00348">
    <property type="entry name" value="polyprenyl_synt"/>
    <property type="match status" value="1"/>
</dbReference>
<comment type="similarity">
    <text evidence="5">Belongs to the FPP/GGPP synthase family.</text>
</comment>
<dbReference type="GO" id="GO:0043386">
    <property type="term" value="P:mycotoxin biosynthetic process"/>
    <property type="evidence" value="ECO:0007669"/>
    <property type="project" value="UniProtKB-ARBA"/>
</dbReference>
<dbReference type="SFLD" id="SFLDG01017">
    <property type="entry name" value="Polyprenyl_Transferase_Like"/>
    <property type="match status" value="1"/>
</dbReference>
<dbReference type="CDD" id="cd00685">
    <property type="entry name" value="Trans_IPPS_HT"/>
    <property type="match status" value="1"/>
</dbReference>
<reference evidence="6 7" key="1">
    <citation type="journal article" date="2016" name="BMC Genomics">
        <title>Comparative genomic and transcriptomic analyses of the Fuzhuan brick tea-fermentation fungus Aspergillus cristatus.</title>
        <authorList>
            <person name="Ge Y."/>
            <person name="Wang Y."/>
            <person name="Liu Y."/>
            <person name="Tan Y."/>
            <person name="Ren X."/>
            <person name="Zhang X."/>
            <person name="Hyde K.D."/>
            <person name="Liu Y."/>
            <person name="Liu Z."/>
        </authorList>
    </citation>
    <scope>NUCLEOTIDE SEQUENCE [LARGE SCALE GENOMIC DNA]</scope>
    <source>
        <strain evidence="6 7">GZAAS20.1005</strain>
    </source>
</reference>
<protein>
    <recommendedName>
        <fullName evidence="8">Farnesyl pyrophosphate synthase</fullName>
    </recommendedName>
</protein>
<dbReference type="Proteomes" id="UP000094569">
    <property type="component" value="Unassembled WGS sequence"/>
</dbReference>
<keyword evidence="3" id="KW-0479">Metal-binding</keyword>
<dbReference type="GO" id="GO:0046872">
    <property type="term" value="F:metal ion binding"/>
    <property type="evidence" value="ECO:0007669"/>
    <property type="project" value="UniProtKB-KW"/>
</dbReference>
<proteinExistence type="inferred from homology"/>
<accession>A0A1E3B8D2</accession>
<dbReference type="PANTHER" id="PTHR11525">
    <property type="entry name" value="FARNESYL-PYROPHOSPHATE SYNTHETASE"/>
    <property type="match status" value="1"/>
</dbReference>
<dbReference type="VEuPathDB" id="FungiDB:SI65_07629"/>
<comment type="cofactor">
    <cofactor evidence="1">
        <name>Mg(2+)</name>
        <dbReference type="ChEBI" id="CHEBI:18420"/>
    </cofactor>
</comment>
<gene>
    <name evidence="6" type="ORF">SI65_07629</name>
</gene>
<dbReference type="GO" id="GO:0045337">
    <property type="term" value="P:farnesyl diphosphate biosynthetic process"/>
    <property type="evidence" value="ECO:0007669"/>
    <property type="project" value="TreeGrafter"/>
</dbReference>
<comment type="caution">
    <text evidence="6">The sequence shown here is derived from an EMBL/GenBank/DDBJ whole genome shotgun (WGS) entry which is preliminary data.</text>
</comment>
<dbReference type="PANTHER" id="PTHR11525:SF0">
    <property type="entry name" value="FARNESYL PYROPHOSPHATE SYNTHASE"/>
    <property type="match status" value="1"/>
</dbReference>
<name>A0A1E3B8D2_ASPCR</name>
<dbReference type="AlphaFoldDB" id="A0A1E3B8D2"/>
<evidence type="ECO:0000313" key="7">
    <source>
        <dbReference type="Proteomes" id="UP000094569"/>
    </source>
</evidence>
<dbReference type="OrthoDB" id="10257492at2759"/>
<keyword evidence="7" id="KW-1185">Reference proteome</keyword>
<evidence type="ECO:0000256" key="5">
    <source>
        <dbReference type="RuleBase" id="RU004466"/>
    </source>
</evidence>
<dbReference type="STRING" id="573508.A0A1E3B8D2"/>